<feature type="region of interest" description="Disordered" evidence="6">
    <location>
        <begin position="405"/>
        <end position="427"/>
    </location>
</feature>
<dbReference type="Pfam" id="PF08205">
    <property type="entry name" value="C2-set_2"/>
    <property type="match status" value="1"/>
</dbReference>
<dbReference type="Proteomes" id="UP001231518">
    <property type="component" value="Chromosome 28"/>
</dbReference>
<dbReference type="InterPro" id="IPR013162">
    <property type="entry name" value="CD80_C2-set"/>
</dbReference>
<evidence type="ECO:0000313" key="9">
    <source>
        <dbReference type="EMBL" id="KAJ8707630.1"/>
    </source>
</evidence>
<evidence type="ECO:0000256" key="4">
    <source>
        <dbReference type="ARBA" id="ARBA00023180"/>
    </source>
</evidence>
<feature type="domain" description="Ig-like" evidence="8">
    <location>
        <begin position="153"/>
        <end position="250"/>
    </location>
</feature>
<evidence type="ECO:0000256" key="6">
    <source>
        <dbReference type="SAM" id="MobiDB-lite"/>
    </source>
</evidence>
<sequence length="461" mass="52097">MKTIIFGIGYIFTIQLIRDTNADLADPFNVEITPREAVRRIGDELTILCRVPHPIDFCVGCIIIILLKKPETNFSTKIRMTVGTISYRLEPEDKQGNIFYAGKGLKAGECGALIKNIEKEWNGNISCVVPPPSGDIELVGTMSLLVASPPRDPILFSNPTKNIFREGDQFKARCLVPDSRPAAKITWFLGSEELHAGKKQPVVTSDETSDLQTISQRIFRTLMDEDDGKILVCRVEHEALMRPKEARKLMIVQYPPKRQDTGVINIIGLKLGAEARLNVTVRANPLPFAEWTVKDQVLKARSTQIGSGKLVTVEPLLLGHGTHGYYNISLVVQNLTEEDLKRTYYLCVYNNLGREEFTFRISTSDKPTDANTSSNFPIMVSSISASILLLILLVGIYVIHKRSQRNRRERPQQPLPGTPRQKSPNEPDLHSQFYVNMLFRAQCEQEIRAREEPQYEEIMYQ</sequence>
<dbReference type="GO" id="GO:0098609">
    <property type="term" value="P:cell-cell adhesion"/>
    <property type="evidence" value="ECO:0007669"/>
    <property type="project" value="TreeGrafter"/>
</dbReference>
<evidence type="ECO:0000256" key="5">
    <source>
        <dbReference type="ARBA" id="ARBA00023319"/>
    </source>
</evidence>
<protein>
    <recommendedName>
        <fullName evidence="8">Ig-like domain-containing protein</fullName>
    </recommendedName>
</protein>
<reference evidence="9" key="1">
    <citation type="submission" date="2023-03" db="EMBL/GenBank/DDBJ databases">
        <title>Chromosome-level genomes of two armyworms, Mythimna separata and Mythimna loreyi, provide insights into the biosynthesis and reception of sex pheromones.</title>
        <authorList>
            <person name="Zhao H."/>
        </authorList>
    </citation>
    <scope>NUCLEOTIDE SEQUENCE</scope>
    <source>
        <strain evidence="9">BeijingLab</strain>
        <tissue evidence="9">Pupa</tissue>
    </source>
</reference>
<evidence type="ECO:0000256" key="3">
    <source>
        <dbReference type="ARBA" id="ARBA00023157"/>
    </source>
</evidence>
<keyword evidence="3" id="KW-1015">Disulfide bond</keyword>
<dbReference type="EMBL" id="JARGEI010000027">
    <property type="protein sequence ID" value="KAJ8707630.1"/>
    <property type="molecule type" value="Genomic_DNA"/>
</dbReference>
<comment type="caution">
    <text evidence="9">The sequence shown here is derived from an EMBL/GenBank/DDBJ whole genome shotgun (WGS) entry which is preliminary data.</text>
</comment>
<dbReference type="InterPro" id="IPR013783">
    <property type="entry name" value="Ig-like_fold"/>
</dbReference>
<proteinExistence type="predicted"/>
<dbReference type="InterPro" id="IPR036179">
    <property type="entry name" value="Ig-like_dom_sf"/>
</dbReference>
<keyword evidence="7" id="KW-1133">Transmembrane helix</keyword>
<dbReference type="GO" id="GO:0005886">
    <property type="term" value="C:plasma membrane"/>
    <property type="evidence" value="ECO:0007669"/>
    <property type="project" value="TreeGrafter"/>
</dbReference>
<dbReference type="PANTHER" id="PTHR11640:SF31">
    <property type="entry name" value="IRREGULAR CHIASM C-ROUGHEST PROTEIN-RELATED"/>
    <property type="match status" value="1"/>
</dbReference>
<dbReference type="PANTHER" id="PTHR11640">
    <property type="entry name" value="NEPHRIN"/>
    <property type="match status" value="1"/>
</dbReference>
<accession>A0AAD7Y9D4</accession>
<dbReference type="PROSITE" id="PS50835">
    <property type="entry name" value="IG_LIKE"/>
    <property type="match status" value="1"/>
</dbReference>
<keyword evidence="2 7" id="KW-0472">Membrane</keyword>
<name>A0AAD7Y9D4_MYTSE</name>
<evidence type="ECO:0000259" key="8">
    <source>
        <dbReference type="PROSITE" id="PS50835"/>
    </source>
</evidence>
<evidence type="ECO:0000256" key="2">
    <source>
        <dbReference type="ARBA" id="ARBA00023136"/>
    </source>
</evidence>
<organism evidence="9 10">
    <name type="scientific">Mythimna separata</name>
    <name type="common">Oriental armyworm</name>
    <name type="synonym">Pseudaletia separata</name>
    <dbReference type="NCBI Taxonomy" id="271217"/>
    <lineage>
        <taxon>Eukaryota</taxon>
        <taxon>Metazoa</taxon>
        <taxon>Ecdysozoa</taxon>
        <taxon>Arthropoda</taxon>
        <taxon>Hexapoda</taxon>
        <taxon>Insecta</taxon>
        <taxon>Pterygota</taxon>
        <taxon>Neoptera</taxon>
        <taxon>Endopterygota</taxon>
        <taxon>Lepidoptera</taxon>
        <taxon>Glossata</taxon>
        <taxon>Ditrysia</taxon>
        <taxon>Noctuoidea</taxon>
        <taxon>Noctuidae</taxon>
        <taxon>Noctuinae</taxon>
        <taxon>Hadenini</taxon>
        <taxon>Mythimna</taxon>
    </lineage>
</organism>
<gene>
    <name evidence="9" type="ORF">PYW07_011307</name>
</gene>
<dbReference type="AlphaFoldDB" id="A0AAD7Y9D4"/>
<dbReference type="GO" id="GO:0050839">
    <property type="term" value="F:cell adhesion molecule binding"/>
    <property type="evidence" value="ECO:0007669"/>
    <property type="project" value="TreeGrafter"/>
</dbReference>
<evidence type="ECO:0000256" key="7">
    <source>
        <dbReference type="SAM" id="Phobius"/>
    </source>
</evidence>
<dbReference type="GO" id="GO:0005911">
    <property type="term" value="C:cell-cell junction"/>
    <property type="evidence" value="ECO:0007669"/>
    <property type="project" value="TreeGrafter"/>
</dbReference>
<dbReference type="InterPro" id="IPR051275">
    <property type="entry name" value="Cell_adhesion_signaling"/>
</dbReference>
<comment type="subcellular location">
    <subcellularLocation>
        <location evidence="1">Membrane</location>
        <topology evidence="1">Single-pass type I membrane protein</topology>
    </subcellularLocation>
</comment>
<keyword evidence="5" id="KW-0393">Immunoglobulin domain</keyword>
<dbReference type="Gene3D" id="2.60.40.10">
    <property type="entry name" value="Immunoglobulins"/>
    <property type="match status" value="2"/>
</dbReference>
<dbReference type="InterPro" id="IPR007110">
    <property type="entry name" value="Ig-like_dom"/>
</dbReference>
<evidence type="ECO:0000313" key="10">
    <source>
        <dbReference type="Proteomes" id="UP001231518"/>
    </source>
</evidence>
<keyword evidence="4" id="KW-0325">Glycoprotein</keyword>
<evidence type="ECO:0000256" key="1">
    <source>
        <dbReference type="ARBA" id="ARBA00004479"/>
    </source>
</evidence>
<feature type="transmembrane region" description="Helical" evidence="7">
    <location>
        <begin position="376"/>
        <end position="399"/>
    </location>
</feature>
<keyword evidence="10" id="KW-1185">Reference proteome</keyword>
<keyword evidence="7" id="KW-0812">Transmembrane</keyword>
<dbReference type="SUPFAM" id="SSF48726">
    <property type="entry name" value="Immunoglobulin"/>
    <property type="match status" value="2"/>
</dbReference>